<proteinExistence type="predicted"/>
<feature type="transmembrane region" description="Helical" evidence="1">
    <location>
        <begin position="55"/>
        <end position="74"/>
    </location>
</feature>
<gene>
    <name evidence="2" type="ORF">GCM10009825_21950</name>
</gene>
<keyword evidence="1" id="KW-1133">Transmembrane helix</keyword>
<organism evidence="2 3">
    <name type="scientific">Arthrobacter humicola</name>
    <dbReference type="NCBI Taxonomy" id="409291"/>
    <lineage>
        <taxon>Bacteria</taxon>
        <taxon>Bacillati</taxon>
        <taxon>Actinomycetota</taxon>
        <taxon>Actinomycetes</taxon>
        <taxon>Micrococcales</taxon>
        <taxon>Micrococcaceae</taxon>
        <taxon>Arthrobacter</taxon>
    </lineage>
</organism>
<dbReference type="EMBL" id="BAAAQB010000030">
    <property type="protein sequence ID" value="GAA2136606.1"/>
    <property type="molecule type" value="Genomic_DNA"/>
</dbReference>
<dbReference type="InterPro" id="IPR009732">
    <property type="entry name" value="DUF1304"/>
</dbReference>
<evidence type="ECO:0008006" key="4">
    <source>
        <dbReference type="Google" id="ProtNLM"/>
    </source>
</evidence>
<keyword evidence="3" id="KW-1185">Reference proteome</keyword>
<reference evidence="3" key="1">
    <citation type="journal article" date="2019" name="Int. J. Syst. Evol. Microbiol.">
        <title>The Global Catalogue of Microorganisms (GCM) 10K type strain sequencing project: providing services to taxonomists for standard genome sequencing and annotation.</title>
        <authorList>
            <consortium name="The Broad Institute Genomics Platform"/>
            <consortium name="The Broad Institute Genome Sequencing Center for Infectious Disease"/>
            <person name="Wu L."/>
            <person name="Ma J."/>
        </authorList>
    </citation>
    <scope>NUCLEOTIDE SEQUENCE [LARGE SCALE GENOMIC DNA]</scope>
    <source>
        <strain evidence="3">JCM 15921</strain>
    </source>
</reference>
<evidence type="ECO:0000256" key="1">
    <source>
        <dbReference type="SAM" id="Phobius"/>
    </source>
</evidence>
<accession>A0ABP5KSX4</accession>
<feature type="transmembrane region" description="Helical" evidence="1">
    <location>
        <begin position="6"/>
        <end position="27"/>
    </location>
</feature>
<keyword evidence="1" id="KW-0812">Transmembrane</keyword>
<comment type="caution">
    <text evidence="2">The sequence shown here is derived from an EMBL/GenBank/DDBJ whole genome shotgun (WGS) entry which is preliminary data.</text>
</comment>
<name>A0ABP5KSX4_9MICC</name>
<dbReference type="Proteomes" id="UP001500102">
    <property type="component" value="Unassembled WGS sequence"/>
</dbReference>
<keyword evidence="1" id="KW-0472">Membrane</keyword>
<dbReference type="RefSeq" id="WP_344365417.1">
    <property type="nucleotide sequence ID" value="NZ_BAAAQB010000030.1"/>
</dbReference>
<evidence type="ECO:0000313" key="3">
    <source>
        <dbReference type="Proteomes" id="UP001500102"/>
    </source>
</evidence>
<dbReference type="Pfam" id="PF06993">
    <property type="entry name" value="DUF1304"/>
    <property type="match status" value="1"/>
</dbReference>
<protein>
    <recommendedName>
        <fullName evidence="4">DUF1304 domain-containing protein</fullName>
    </recommendedName>
</protein>
<sequence length="124" mass="13284">MTGLIQVLGVVFGGLLIVVGVAESFFIRDQRLERLFVADPDDVETVRLRTLNLGIYNVIWGIGAIVGAVMLGGADSDEGRTLLLFTCVAHVILGTDLLLSERRLWGSALAEAGPPLIITILLLV</sequence>
<evidence type="ECO:0000313" key="2">
    <source>
        <dbReference type="EMBL" id="GAA2136606.1"/>
    </source>
</evidence>
<feature type="transmembrane region" description="Helical" evidence="1">
    <location>
        <begin position="80"/>
        <end position="99"/>
    </location>
</feature>